<keyword evidence="3" id="KW-1185">Reference proteome</keyword>
<evidence type="ECO:0000256" key="1">
    <source>
        <dbReference type="SAM" id="MobiDB-lite"/>
    </source>
</evidence>
<dbReference type="CDD" id="cd14728">
    <property type="entry name" value="Ere-like"/>
    <property type="match status" value="1"/>
</dbReference>
<accession>A0ABW0NPE0</accession>
<dbReference type="Gene3D" id="3.30.1870.10">
    <property type="entry name" value="EreA-like, domain 2"/>
    <property type="match status" value="1"/>
</dbReference>
<dbReference type="InterPro" id="IPR014622">
    <property type="entry name" value="UCP036794_erythomycin"/>
</dbReference>
<sequence>MIDSRATGTVSSEESLLRDIRDLARPLVSETDLEPLVERARSARFIAIGEASHGTHEYYSWRAALSRRLIEDGRIDWIGVEGDWPDCWRIDRWVRGLDPSARDARAVLASFSRWPTWMWANSDVADFLDWLREWNDQRPPASRVGFYGLDIYSLWDSLDRIIGWVQQNAPDALPEAMHAWQCFVPYGEDPQRYAWSTRMVPESCENDVVELLARVRREAAHDGDDAFDAEQNAEVATGAERYYRAMVRADRLSWNVRDIHMVDTIDRLAKHFGEKSRGIVWEHNTHVGDARATDMRGAGMVNVGQLLRERHASDGVLLIGFAGQRGSVIAAPAWGERERVLPVPESRPGSHEDLLYRALDGPSVLVFPTERRRPWLAATLDHRAIGVVYDPARERGNYVPTVMGARYDALIWFDQTEALVPLSHEPSTPGPEYETEPTGF</sequence>
<evidence type="ECO:0000313" key="3">
    <source>
        <dbReference type="Proteomes" id="UP001596039"/>
    </source>
</evidence>
<dbReference type="InterPro" id="IPR052036">
    <property type="entry name" value="Hydrolase/PRTase-associated"/>
</dbReference>
<dbReference type="InterPro" id="IPR007815">
    <property type="entry name" value="Emycin_Estase"/>
</dbReference>
<dbReference type="Pfam" id="PF05139">
    <property type="entry name" value="Erythro_esteras"/>
    <property type="match status" value="1"/>
</dbReference>
<gene>
    <name evidence="2" type="ORF">ACFPJ4_06455</name>
</gene>
<reference evidence="3" key="1">
    <citation type="journal article" date="2019" name="Int. J. Syst. Evol. Microbiol.">
        <title>The Global Catalogue of Microorganisms (GCM) 10K type strain sequencing project: providing services to taxonomists for standard genome sequencing and annotation.</title>
        <authorList>
            <consortium name="The Broad Institute Genomics Platform"/>
            <consortium name="The Broad Institute Genome Sequencing Center for Infectious Disease"/>
            <person name="Wu L."/>
            <person name="Ma J."/>
        </authorList>
    </citation>
    <scope>NUCLEOTIDE SEQUENCE [LARGE SCALE GENOMIC DNA]</scope>
    <source>
        <strain evidence="3">CGMCC 4.6997</strain>
    </source>
</reference>
<proteinExistence type="predicted"/>
<organism evidence="2 3">
    <name type="scientific">Lysinimonas soli</name>
    <dbReference type="NCBI Taxonomy" id="1074233"/>
    <lineage>
        <taxon>Bacteria</taxon>
        <taxon>Bacillati</taxon>
        <taxon>Actinomycetota</taxon>
        <taxon>Actinomycetes</taxon>
        <taxon>Micrococcales</taxon>
        <taxon>Microbacteriaceae</taxon>
        <taxon>Lysinimonas</taxon>
    </lineage>
</organism>
<dbReference type="Gene3D" id="3.40.1660.10">
    <property type="entry name" value="EreA-like (biosynthetic domain)"/>
    <property type="match status" value="2"/>
</dbReference>
<dbReference type="PANTHER" id="PTHR31299">
    <property type="entry name" value="ESTERASE, PUTATIVE (AFU_ORTHOLOGUE AFUA_1G05850)-RELATED"/>
    <property type="match status" value="1"/>
</dbReference>
<dbReference type="Proteomes" id="UP001596039">
    <property type="component" value="Unassembled WGS sequence"/>
</dbReference>
<evidence type="ECO:0000313" key="2">
    <source>
        <dbReference type="EMBL" id="MFC5501880.1"/>
    </source>
</evidence>
<protein>
    <submittedName>
        <fullName evidence="2">Erythromycin esterase family protein</fullName>
    </submittedName>
</protein>
<dbReference type="EMBL" id="JBHSMG010000001">
    <property type="protein sequence ID" value="MFC5501880.1"/>
    <property type="molecule type" value="Genomic_DNA"/>
</dbReference>
<dbReference type="PIRSF" id="PIRSF036794">
    <property type="entry name" value="UCP_erythr_ester"/>
    <property type="match status" value="1"/>
</dbReference>
<dbReference type="SUPFAM" id="SSF159501">
    <property type="entry name" value="EreA/ChaN-like"/>
    <property type="match status" value="1"/>
</dbReference>
<comment type="caution">
    <text evidence="2">The sequence shown here is derived from an EMBL/GenBank/DDBJ whole genome shotgun (WGS) entry which is preliminary data.</text>
</comment>
<dbReference type="PANTHER" id="PTHR31299:SF0">
    <property type="entry name" value="ESTERASE, PUTATIVE (AFU_ORTHOLOGUE AFUA_1G05850)-RELATED"/>
    <property type="match status" value="1"/>
</dbReference>
<dbReference type="RefSeq" id="WP_386739543.1">
    <property type="nucleotide sequence ID" value="NZ_JBHSMG010000001.1"/>
</dbReference>
<feature type="region of interest" description="Disordered" evidence="1">
    <location>
        <begin position="421"/>
        <end position="440"/>
    </location>
</feature>
<name>A0ABW0NPE0_9MICO</name>